<accession>A0ABR4N780</accession>
<dbReference type="EMBL" id="JADGIZ020000025">
    <property type="protein sequence ID" value="KAL2915320.1"/>
    <property type="molecule type" value="Genomic_DNA"/>
</dbReference>
<keyword evidence="1" id="KW-0732">Signal</keyword>
<protein>
    <submittedName>
        <fullName evidence="2">Uncharacterized protein</fullName>
    </submittedName>
</protein>
<evidence type="ECO:0000313" key="3">
    <source>
        <dbReference type="Proteomes" id="UP001527925"/>
    </source>
</evidence>
<feature type="chain" id="PRO_5045910274" evidence="1">
    <location>
        <begin position="22"/>
        <end position="238"/>
    </location>
</feature>
<evidence type="ECO:0000313" key="2">
    <source>
        <dbReference type="EMBL" id="KAL2915320.1"/>
    </source>
</evidence>
<evidence type="ECO:0000256" key="1">
    <source>
        <dbReference type="SAM" id="SignalP"/>
    </source>
</evidence>
<proteinExistence type="predicted"/>
<name>A0ABR4N780_9FUNG</name>
<keyword evidence="3" id="KW-1185">Reference proteome</keyword>
<organism evidence="2 3">
    <name type="scientific">Polyrhizophydium stewartii</name>
    <dbReference type="NCBI Taxonomy" id="2732419"/>
    <lineage>
        <taxon>Eukaryota</taxon>
        <taxon>Fungi</taxon>
        <taxon>Fungi incertae sedis</taxon>
        <taxon>Chytridiomycota</taxon>
        <taxon>Chytridiomycota incertae sedis</taxon>
        <taxon>Chytridiomycetes</taxon>
        <taxon>Rhizophydiales</taxon>
        <taxon>Rhizophydiales incertae sedis</taxon>
        <taxon>Polyrhizophydium</taxon>
    </lineage>
</organism>
<comment type="caution">
    <text evidence="2">The sequence shown here is derived from an EMBL/GenBank/DDBJ whole genome shotgun (WGS) entry which is preliminary data.</text>
</comment>
<dbReference type="Proteomes" id="UP001527925">
    <property type="component" value="Unassembled WGS sequence"/>
</dbReference>
<sequence length="238" mass="25057">MLAVATAAAAALAALVPAASAQWIQFVTVPLCRDPSISNFSPTDFPVAVMRPVNVVGSAVKCLPDPYNASQSVYYELAANKSTLTGYACTTPSCTACTRFNDFTGISSTTTPDCVGGYFELVTSTDSLDDAIAGIQTKFGGAALASALVPAIVSRTNTSTSCGSALSSVEVMYIFEECTQATSKYWFKTIYDDTNGQATAYYCPASDCQSNCLPVDKRFKPAPPGQTTCHVTTSRDML</sequence>
<feature type="signal peptide" evidence="1">
    <location>
        <begin position="1"/>
        <end position="21"/>
    </location>
</feature>
<gene>
    <name evidence="2" type="ORF">HK105_205185</name>
</gene>
<reference evidence="2 3" key="1">
    <citation type="submission" date="2023-09" db="EMBL/GenBank/DDBJ databases">
        <title>Pangenome analysis of Batrachochytrium dendrobatidis and related Chytrids.</title>
        <authorList>
            <person name="Yacoub M.N."/>
            <person name="Stajich J.E."/>
            <person name="James T.Y."/>
        </authorList>
    </citation>
    <scope>NUCLEOTIDE SEQUENCE [LARGE SCALE GENOMIC DNA]</scope>
    <source>
        <strain evidence="2 3">JEL0888</strain>
    </source>
</reference>